<sequence length="179" mass="21209">MKCEVDRPVTQNAEPNGSAENVAKNYMSHLYQFQNNEMKKIHASYFENKYLGLFFGASWCRYCVTFIQRIKFFKKNFPCIEIIYIPFDKTYNDYLDFLKGTDFYSLPFDNYLYICKKFNIKNLPSFMIIAPNNNVLVKDAVQLIKTDAYVNNFKSLVKNYTVHPSHFKMGNRFFDLFCA</sequence>
<dbReference type="PANTHER" id="PTHR46472:SF1">
    <property type="entry name" value="NUCLEOREDOXIN"/>
    <property type="match status" value="1"/>
</dbReference>
<dbReference type="OrthoDB" id="409136at2759"/>
<accession>A0A0D9QDU6</accession>
<feature type="domain" description="Thioredoxin-like fold" evidence="1">
    <location>
        <begin position="48"/>
        <end position="135"/>
    </location>
</feature>
<dbReference type="SUPFAM" id="SSF52833">
    <property type="entry name" value="Thioredoxin-like"/>
    <property type="match status" value="1"/>
</dbReference>
<gene>
    <name evidence="2" type="ORF">AK88_05152</name>
</gene>
<dbReference type="OMA" id="NLPSFMI"/>
<dbReference type="Gene3D" id="3.40.30.10">
    <property type="entry name" value="Glutaredoxin"/>
    <property type="match status" value="1"/>
</dbReference>
<keyword evidence="3" id="KW-1185">Reference proteome</keyword>
<dbReference type="Proteomes" id="UP000054561">
    <property type="component" value="Unassembled WGS sequence"/>
</dbReference>
<dbReference type="EMBL" id="KQ001740">
    <property type="protein sequence ID" value="KJP85225.1"/>
    <property type="molecule type" value="Genomic_DNA"/>
</dbReference>
<dbReference type="GO" id="GO:0031397">
    <property type="term" value="P:negative regulation of protein ubiquitination"/>
    <property type="evidence" value="ECO:0007669"/>
    <property type="project" value="TreeGrafter"/>
</dbReference>
<dbReference type="PANTHER" id="PTHR46472">
    <property type="entry name" value="NUCLEOREDOXIN"/>
    <property type="match status" value="1"/>
</dbReference>
<evidence type="ECO:0000259" key="1">
    <source>
        <dbReference type="Pfam" id="PF13905"/>
    </source>
</evidence>
<dbReference type="GeneID" id="24270466"/>
<dbReference type="GO" id="GO:0004791">
    <property type="term" value="F:thioredoxin-disulfide reductase (NADPH) activity"/>
    <property type="evidence" value="ECO:0007669"/>
    <property type="project" value="TreeGrafter"/>
</dbReference>
<dbReference type="GO" id="GO:0005634">
    <property type="term" value="C:nucleus"/>
    <property type="evidence" value="ECO:0007669"/>
    <property type="project" value="TreeGrafter"/>
</dbReference>
<organism evidence="2 3">
    <name type="scientific">Plasmodium fragile</name>
    <dbReference type="NCBI Taxonomy" id="5857"/>
    <lineage>
        <taxon>Eukaryota</taxon>
        <taxon>Sar</taxon>
        <taxon>Alveolata</taxon>
        <taxon>Apicomplexa</taxon>
        <taxon>Aconoidasida</taxon>
        <taxon>Haemosporida</taxon>
        <taxon>Plasmodiidae</taxon>
        <taxon>Plasmodium</taxon>
        <taxon>Plasmodium (Plasmodium)</taxon>
    </lineage>
</organism>
<dbReference type="InterPro" id="IPR012336">
    <property type="entry name" value="Thioredoxin-like_fold"/>
</dbReference>
<reference evidence="2 3" key="1">
    <citation type="submission" date="2014-03" db="EMBL/GenBank/DDBJ databases">
        <title>The Genome Sequence of Plasmodium fragile nilgiri.</title>
        <authorList>
            <consortium name="The Broad Institute Genomics Platform"/>
            <consortium name="The Broad Institute Genome Sequencing Center for Infectious Disease"/>
            <person name="Neafsey D."/>
            <person name="Duraisingh M."/>
            <person name="Young S.K."/>
            <person name="Zeng Q."/>
            <person name="Gargeya S."/>
            <person name="Abouelleil A."/>
            <person name="Alvarado L."/>
            <person name="Chapman S.B."/>
            <person name="Gainer-Dewar J."/>
            <person name="Goldberg J."/>
            <person name="Griggs A."/>
            <person name="Gujja S."/>
            <person name="Hansen M."/>
            <person name="Howarth C."/>
            <person name="Imamovic A."/>
            <person name="Larimer J."/>
            <person name="Pearson M."/>
            <person name="Poon T.W."/>
            <person name="Priest M."/>
            <person name="Roberts A."/>
            <person name="Saif S."/>
            <person name="Shea T."/>
            <person name="Sykes S."/>
            <person name="Wortman J."/>
            <person name="Nusbaum C."/>
            <person name="Birren B."/>
        </authorList>
    </citation>
    <scope>NUCLEOTIDE SEQUENCE [LARGE SCALE GENOMIC DNA]</scope>
    <source>
        <strain evidence="3">nilgiri</strain>
    </source>
</reference>
<dbReference type="InterPro" id="IPR036249">
    <property type="entry name" value="Thioredoxin-like_sf"/>
</dbReference>
<dbReference type="Pfam" id="PF13905">
    <property type="entry name" value="Thioredoxin_8"/>
    <property type="match status" value="1"/>
</dbReference>
<proteinExistence type="predicted"/>
<name>A0A0D9QDU6_PLAFR</name>
<dbReference type="RefSeq" id="XP_012338177.1">
    <property type="nucleotide sequence ID" value="XM_012482754.1"/>
</dbReference>
<evidence type="ECO:0000313" key="2">
    <source>
        <dbReference type="EMBL" id="KJP85225.1"/>
    </source>
</evidence>
<protein>
    <recommendedName>
        <fullName evidence="1">Thioredoxin-like fold domain-containing protein</fullName>
    </recommendedName>
</protein>
<evidence type="ECO:0000313" key="3">
    <source>
        <dbReference type="Proteomes" id="UP000054561"/>
    </source>
</evidence>
<dbReference type="AlphaFoldDB" id="A0A0D9QDU6"/>
<dbReference type="VEuPathDB" id="PlasmoDB:AK88_05152"/>
<dbReference type="GO" id="GO:0030178">
    <property type="term" value="P:negative regulation of Wnt signaling pathway"/>
    <property type="evidence" value="ECO:0007669"/>
    <property type="project" value="TreeGrafter"/>
</dbReference>